<gene>
    <name evidence="1" type="ORF">CPT03_07900</name>
</gene>
<accession>A0A2D1U465</accession>
<reference evidence="1 2" key="1">
    <citation type="submission" date="2017-10" db="EMBL/GenBank/DDBJ databases">
        <title>Whole genome of Pedobacter ginsengisoli T01R-27 isolated from tomato rhizosphere.</title>
        <authorList>
            <person name="Weon H.-Y."/>
            <person name="Lee S.A."/>
            <person name="Sang M.K."/>
            <person name="Song J."/>
        </authorList>
    </citation>
    <scope>NUCLEOTIDE SEQUENCE [LARGE SCALE GENOMIC DNA]</scope>
    <source>
        <strain evidence="1 2">T01R-27</strain>
    </source>
</reference>
<proteinExistence type="predicted"/>
<keyword evidence="2" id="KW-1185">Reference proteome</keyword>
<evidence type="ECO:0008006" key="3">
    <source>
        <dbReference type="Google" id="ProtNLM"/>
    </source>
</evidence>
<dbReference type="EMBL" id="CP024091">
    <property type="protein sequence ID" value="ATP56401.1"/>
    <property type="molecule type" value="Genomic_DNA"/>
</dbReference>
<protein>
    <recommendedName>
        <fullName evidence="3">Outer membrane protein beta-barrel domain-containing protein</fullName>
    </recommendedName>
</protein>
<evidence type="ECO:0000313" key="2">
    <source>
        <dbReference type="Proteomes" id="UP000223749"/>
    </source>
</evidence>
<dbReference type="AlphaFoldDB" id="A0A2D1U465"/>
<dbReference type="Proteomes" id="UP000223749">
    <property type="component" value="Chromosome"/>
</dbReference>
<sequence>MEYKFNNGVDNNETMTKERLGGLFVSPDVQLGVKVNKYISLEAGVNYRYNIGEKSKRGLSTNNINGLGAQVLIVGHLPF</sequence>
<dbReference type="KEGG" id="pgs:CPT03_07900"/>
<organism evidence="1 2">
    <name type="scientific">Pedobacter ginsengisoli</name>
    <dbReference type="NCBI Taxonomy" id="363852"/>
    <lineage>
        <taxon>Bacteria</taxon>
        <taxon>Pseudomonadati</taxon>
        <taxon>Bacteroidota</taxon>
        <taxon>Sphingobacteriia</taxon>
        <taxon>Sphingobacteriales</taxon>
        <taxon>Sphingobacteriaceae</taxon>
        <taxon>Pedobacter</taxon>
    </lineage>
</organism>
<name>A0A2D1U465_9SPHI</name>
<evidence type="ECO:0000313" key="1">
    <source>
        <dbReference type="EMBL" id="ATP56401.1"/>
    </source>
</evidence>